<dbReference type="CDD" id="cd22191">
    <property type="entry name" value="DPBB_RlpA_EXP_N-like"/>
    <property type="match status" value="1"/>
</dbReference>
<gene>
    <name evidence="1" type="ORF">Fcan01_24147</name>
</gene>
<reference evidence="1 2" key="1">
    <citation type="submission" date="2015-12" db="EMBL/GenBank/DDBJ databases">
        <title>The genome of Folsomia candida.</title>
        <authorList>
            <person name="Faddeeva A."/>
            <person name="Derks M.F."/>
            <person name="Anvar Y."/>
            <person name="Smit S."/>
            <person name="Van Straalen N."/>
            <person name="Roelofs D."/>
        </authorList>
    </citation>
    <scope>NUCLEOTIDE SEQUENCE [LARGE SCALE GENOMIC DNA]</scope>
    <source>
        <strain evidence="1 2">VU population</strain>
        <tissue evidence="1">Whole body</tissue>
    </source>
</reference>
<dbReference type="SUPFAM" id="SSF50685">
    <property type="entry name" value="Barwin-like endoglucanases"/>
    <property type="match status" value="1"/>
</dbReference>
<evidence type="ECO:0000313" key="1">
    <source>
        <dbReference type="EMBL" id="OXA41176.1"/>
    </source>
</evidence>
<dbReference type="AlphaFoldDB" id="A0A226DA93"/>
<dbReference type="Gene3D" id="2.40.40.10">
    <property type="entry name" value="RlpA-like domain"/>
    <property type="match status" value="1"/>
</dbReference>
<proteinExistence type="predicted"/>
<accession>A0A226DA93</accession>
<keyword evidence="2" id="KW-1185">Reference proteome</keyword>
<protein>
    <submittedName>
        <fullName evidence="1">Papain inhibitor</fullName>
    </submittedName>
</protein>
<dbReference type="InterPro" id="IPR036908">
    <property type="entry name" value="RlpA-like_sf"/>
</dbReference>
<organism evidence="1 2">
    <name type="scientific">Folsomia candida</name>
    <name type="common">Springtail</name>
    <dbReference type="NCBI Taxonomy" id="158441"/>
    <lineage>
        <taxon>Eukaryota</taxon>
        <taxon>Metazoa</taxon>
        <taxon>Ecdysozoa</taxon>
        <taxon>Arthropoda</taxon>
        <taxon>Hexapoda</taxon>
        <taxon>Collembola</taxon>
        <taxon>Entomobryomorpha</taxon>
        <taxon>Isotomoidea</taxon>
        <taxon>Isotomidae</taxon>
        <taxon>Proisotominae</taxon>
        <taxon>Folsomia</taxon>
    </lineage>
</organism>
<name>A0A226DA93_FOLCA</name>
<evidence type="ECO:0000313" key="2">
    <source>
        <dbReference type="Proteomes" id="UP000198287"/>
    </source>
</evidence>
<sequence>MVVDGYPEKMGGDGFTPGTQRFAWGLFIISLLLLGPHILKAFQDPEPEPPRVPYMTFSTFLQETNARIVSWAKQCNQKVRHTSPRYLALEHTVTGQAITFDVGKSVCGPEFEAKDSDLVAALHQKHWKHPNPTKDLNCARSVKITELESSKEKSVIAKVYTKCIHGCKIPDIALSDAAFKKLSKDGGTSLKVTWDFKD</sequence>
<dbReference type="Proteomes" id="UP000198287">
    <property type="component" value="Unassembled WGS sequence"/>
</dbReference>
<comment type="caution">
    <text evidence="1">The sequence shown here is derived from an EMBL/GenBank/DDBJ whole genome shotgun (WGS) entry which is preliminary data.</text>
</comment>
<dbReference type="EMBL" id="LNIX01000030">
    <property type="protein sequence ID" value="OXA41176.1"/>
    <property type="molecule type" value="Genomic_DNA"/>
</dbReference>